<dbReference type="InterPro" id="IPR014729">
    <property type="entry name" value="Rossmann-like_a/b/a_fold"/>
</dbReference>
<dbReference type="Gene3D" id="3.40.50.620">
    <property type="entry name" value="HUPs"/>
    <property type="match status" value="1"/>
</dbReference>
<dbReference type="InterPro" id="IPR007357">
    <property type="entry name" value="PhrB-like"/>
</dbReference>
<proteinExistence type="predicted"/>
<dbReference type="Pfam" id="PF03441">
    <property type="entry name" value="FAD_binding_7"/>
    <property type="match status" value="1"/>
</dbReference>
<dbReference type="SUPFAM" id="SSF48173">
    <property type="entry name" value="Cryptochrome/photolyase FAD-binding domain"/>
    <property type="match status" value="1"/>
</dbReference>
<keyword evidence="4" id="KW-1185">Reference proteome</keyword>
<accession>A0A4R6J037</accession>
<comment type="caution">
    <text evidence="3">The sequence shown here is derived from an EMBL/GenBank/DDBJ whole genome shotgun (WGS) entry which is preliminary data.</text>
</comment>
<evidence type="ECO:0000313" key="3">
    <source>
        <dbReference type="EMBL" id="TDO28532.1"/>
    </source>
</evidence>
<dbReference type="GO" id="GO:0016829">
    <property type="term" value="F:lyase activity"/>
    <property type="evidence" value="ECO:0007669"/>
    <property type="project" value="UniProtKB-KW"/>
</dbReference>
<evidence type="ECO:0000259" key="2">
    <source>
        <dbReference type="Pfam" id="PF03441"/>
    </source>
</evidence>
<dbReference type="Gene3D" id="1.25.40.80">
    <property type="match status" value="1"/>
</dbReference>
<dbReference type="RefSeq" id="WP_133473117.1">
    <property type="nucleotide sequence ID" value="NZ_SNWP01000010.1"/>
</dbReference>
<sequence>MSFETTIIFPHQLFHQHPAVEAGRNIYLIEETLFFNQYAFHKQKLVFHRASMKAYACKLADAGYSVDYIDATTPLCDIRELIKALSKKGIRHLHIADPTDEWLFKRIEQACKKMGMQVEWYTNPNFINTPESIRQYFSGKKQYFQTDFYIFLRKTHKLLLTEKNQPAGGKWTFDTENREKYPKNTPEPHQPFPSQNKYVQEAIEYVQQYFPGNPGKAGNPFGNHPHFFPVTHEEAEQWLDHFLVQRFDLFGPYEDAMVKNASILHHSVLTPMLNTGLLEPLKIIERAVNVAAKQHTPLNSLEGFIRQILGWREFIRAVYQQENVQQRTKNYWGFSRKIPASFWTGTTGIVPVDTVIKRVNQSGYAHHIERLMVLGNFMLLCEFDPDEVYRWFMEMFVDAYDWVMVPNVYGMTQFADGGLMTTKPYISGSNYIMKMSDYEKGEWQKIWDGLFWRFMHVHRSFFLRNPRLGMLVKTFDKMDEKKKQDHLLHAENFLSSLQ</sequence>
<dbReference type="InterPro" id="IPR005101">
    <property type="entry name" value="Cryptochr/Photolyase_FAD-bd"/>
</dbReference>
<feature type="compositionally biased region" description="Basic and acidic residues" evidence="1">
    <location>
        <begin position="173"/>
        <end position="182"/>
    </location>
</feature>
<dbReference type="EMBL" id="SNWP01000010">
    <property type="protein sequence ID" value="TDO28532.1"/>
    <property type="molecule type" value="Genomic_DNA"/>
</dbReference>
<organism evidence="3 4">
    <name type="scientific">Sediminibacterium goheungense</name>
    <dbReference type="NCBI Taxonomy" id="1086393"/>
    <lineage>
        <taxon>Bacteria</taxon>
        <taxon>Pseudomonadati</taxon>
        <taxon>Bacteroidota</taxon>
        <taxon>Chitinophagia</taxon>
        <taxon>Chitinophagales</taxon>
        <taxon>Chitinophagaceae</taxon>
        <taxon>Sediminibacterium</taxon>
    </lineage>
</organism>
<feature type="domain" description="Cryptochrome/DNA photolyase FAD-binding" evidence="2">
    <location>
        <begin position="308"/>
        <end position="427"/>
    </location>
</feature>
<gene>
    <name evidence="3" type="ORF">BC659_0598</name>
</gene>
<dbReference type="PANTHER" id="PTHR38657:SF1">
    <property type="entry name" value="SLR1343 PROTEIN"/>
    <property type="match status" value="1"/>
</dbReference>
<feature type="region of interest" description="Disordered" evidence="1">
    <location>
        <begin position="170"/>
        <end position="192"/>
    </location>
</feature>
<dbReference type="PANTHER" id="PTHR38657">
    <property type="entry name" value="SLR1343 PROTEIN"/>
    <property type="match status" value="1"/>
</dbReference>
<dbReference type="Gene3D" id="1.10.579.10">
    <property type="entry name" value="DNA Cyclobutane Dipyrimidine Photolyase, subunit A, domain 3"/>
    <property type="match status" value="1"/>
</dbReference>
<dbReference type="Proteomes" id="UP000295741">
    <property type="component" value="Unassembled WGS sequence"/>
</dbReference>
<dbReference type="InterPro" id="IPR052551">
    <property type="entry name" value="UV-DNA_repair_photolyase"/>
</dbReference>
<dbReference type="OrthoDB" id="5288100at2"/>
<reference evidence="3 4" key="1">
    <citation type="submission" date="2019-03" db="EMBL/GenBank/DDBJ databases">
        <title>Genomic Encyclopedia of Archaeal and Bacterial Type Strains, Phase II (KMG-II): from individual species to whole genera.</title>
        <authorList>
            <person name="Goeker M."/>
        </authorList>
    </citation>
    <scope>NUCLEOTIDE SEQUENCE [LARGE SCALE GENOMIC DNA]</scope>
    <source>
        <strain evidence="3 4">DSM 28323</strain>
    </source>
</reference>
<dbReference type="Pfam" id="PF04244">
    <property type="entry name" value="DPRP"/>
    <property type="match status" value="1"/>
</dbReference>
<dbReference type="Gene3D" id="1.10.10.1710">
    <property type="entry name" value="Deoxyribodipyrimidine photolyase-related"/>
    <property type="match status" value="1"/>
</dbReference>
<evidence type="ECO:0000256" key="1">
    <source>
        <dbReference type="SAM" id="MobiDB-lite"/>
    </source>
</evidence>
<dbReference type="AlphaFoldDB" id="A0A4R6J037"/>
<protein>
    <submittedName>
        <fullName evidence="3">Deoxyribodipyrimidine photolyase-related protein</fullName>
    </submittedName>
</protein>
<evidence type="ECO:0000313" key="4">
    <source>
        <dbReference type="Proteomes" id="UP000295741"/>
    </source>
</evidence>
<keyword evidence="3" id="KW-0456">Lyase</keyword>
<dbReference type="InterPro" id="IPR036134">
    <property type="entry name" value="Crypto/Photolyase_FAD-like_sf"/>
</dbReference>
<name>A0A4R6J037_9BACT</name>